<protein>
    <submittedName>
        <fullName evidence="2">Uncharacterized protein</fullName>
    </submittedName>
</protein>
<feature type="region of interest" description="Disordered" evidence="1">
    <location>
        <begin position="1"/>
        <end position="23"/>
    </location>
</feature>
<organism evidence="2 3">
    <name type="scientific">Amblyomma americanum</name>
    <name type="common">Lone star tick</name>
    <dbReference type="NCBI Taxonomy" id="6943"/>
    <lineage>
        <taxon>Eukaryota</taxon>
        <taxon>Metazoa</taxon>
        <taxon>Ecdysozoa</taxon>
        <taxon>Arthropoda</taxon>
        <taxon>Chelicerata</taxon>
        <taxon>Arachnida</taxon>
        <taxon>Acari</taxon>
        <taxon>Parasitiformes</taxon>
        <taxon>Ixodida</taxon>
        <taxon>Ixodoidea</taxon>
        <taxon>Ixodidae</taxon>
        <taxon>Amblyomminae</taxon>
        <taxon>Amblyomma</taxon>
    </lineage>
</organism>
<comment type="caution">
    <text evidence="2">The sequence shown here is derived from an EMBL/GenBank/DDBJ whole genome shotgun (WGS) entry which is preliminary data.</text>
</comment>
<evidence type="ECO:0000313" key="2">
    <source>
        <dbReference type="EMBL" id="KAK8760022.1"/>
    </source>
</evidence>
<keyword evidence="3" id="KW-1185">Reference proteome</keyword>
<sequence length="110" mass="12432">MHRTRPAQETPKRLLVRAASSRDKEPQQLVQAALYADGHSGYASAAAPSARFLRFCSGGCRANKCREVHLVHAEMHAEHKAELPNILNAVRDYRCLPEESHWNAWRGLLF</sequence>
<proteinExistence type="predicted"/>
<evidence type="ECO:0000256" key="1">
    <source>
        <dbReference type="SAM" id="MobiDB-lite"/>
    </source>
</evidence>
<gene>
    <name evidence="2" type="ORF">V5799_028712</name>
</gene>
<accession>A0AAQ4DC32</accession>
<name>A0AAQ4DC32_AMBAM</name>
<reference evidence="2 3" key="1">
    <citation type="journal article" date="2023" name="Arcadia Sci">
        <title>De novo assembly of a long-read Amblyomma americanum tick genome.</title>
        <authorList>
            <person name="Chou S."/>
            <person name="Poskanzer K.E."/>
            <person name="Rollins M."/>
            <person name="Thuy-Boun P.S."/>
        </authorList>
    </citation>
    <scope>NUCLEOTIDE SEQUENCE [LARGE SCALE GENOMIC DNA]</scope>
    <source>
        <strain evidence="2">F_SG_1</strain>
        <tissue evidence="2">Salivary glands</tissue>
    </source>
</reference>
<dbReference type="EMBL" id="JARKHS020032434">
    <property type="protein sequence ID" value="KAK8760022.1"/>
    <property type="molecule type" value="Genomic_DNA"/>
</dbReference>
<dbReference type="Proteomes" id="UP001321473">
    <property type="component" value="Unassembled WGS sequence"/>
</dbReference>
<dbReference type="AlphaFoldDB" id="A0AAQ4DC32"/>
<evidence type="ECO:0000313" key="3">
    <source>
        <dbReference type="Proteomes" id="UP001321473"/>
    </source>
</evidence>